<dbReference type="InterPro" id="IPR045851">
    <property type="entry name" value="AMP-bd_C_sf"/>
</dbReference>
<proteinExistence type="predicted"/>
<evidence type="ECO:0000313" key="2">
    <source>
        <dbReference type="EMBL" id="UWM46450.1"/>
    </source>
</evidence>
<dbReference type="InterPro" id="IPR042099">
    <property type="entry name" value="ANL_N_sf"/>
</dbReference>
<evidence type="ECO:0000313" key="3">
    <source>
        <dbReference type="Proteomes" id="UP001057860"/>
    </source>
</evidence>
<dbReference type="InterPro" id="IPR020845">
    <property type="entry name" value="AMP-binding_CS"/>
</dbReference>
<dbReference type="Gene3D" id="3.40.50.12780">
    <property type="entry name" value="N-terminal domain of ligase-like"/>
    <property type="match status" value="1"/>
</dbReference>
<name>A0ABY5UUP1_9GAMM</name>
<evidence type="ECO:0000259" key="1">
    <source>
        <dbReference type="Pfam" id="PF00501"/>
    </source>
</evidence>
<dbReference type="GeneID" id="75139615"/>
<dbReference type="Proteomes" id="UP001057860">
    <property type="component" value="Chromosome"/>
</dbReference>
<keyword evidence="3" id="KW-1185">Reference proteome</keyword>
<dbReference type="RefSeq" id="WP_050150795.1">
    <property type="nucleotide sequence ID" value="NZ_CP104006.1"/>
</dbReference>
<gene>
    <name evidence="2" type="ORF">N0H69_06410</name>
</gene>
<accession>A0ABY5UUP1</accession>
<protein>
    <submittedName>
        <fullName evidence="2">Amino acid adenylation domain-containing protein</fullName>
    </submittedName>
</protein>
<feature type="domain" description="AMP-dependent synthetase/ligase" evidence="1">
    <location>
        <begin position="14"/>
        <end position="352"/>
    </location>
</feature>
<reference evidence="2" key="1">
    <citation type="submission" date="2022-08" db="EMBL/GenBank/DDBJ databases">
        <authorList>
            <person name="Bogun A."/>
            <person name="Kislichkina A."/>
            <person name="Solomentsev V."/>
            <person name="Skryabin Y."/>
            <person name="Sizova A."/>
            <person name="Platonov M."/>
            <person name="Dentovskaya S."/>
        </authorList>
    </citation>
    <scope>NUCLEOTIDE SEQUENCE</scope>
    <source>
        <strain evidence="2">SCPM-O-B-7604</strain>
    </source>
</reference>
<dbReference type="EMBL" id="CP104006">
    <property type="protein sequence ID" value="UWM46450.1"/>
    <property type="molecule type" value="Genomic_DNA"/>
</dbReference>
<dbReference type="PANTHER" id="PTHR45527">
    <property type="entry name" value="NONRIBOSOMAL PEPTIDE SYNTHETASE"/>
    <property type="match status" value="1"/>
</dbReference>
<dbReference type="Gene3D" id="3.30.300.30">
    <property type="match status" value="1"/>
</dbReference>
<sequence length="501" mass="54907">MNNLTALTVTDLIEAQCLQVPEHIAAQHYINDEYVSYAQLNQDANRIAGWLHQQGIGPHSLIGVLTSADPYLLVAILAIWKAGAAYVPLDSHASLARLTHCMTDARLAVILGCGSAEQLLLWPNCRYFDISALSFRRAMHSWSAEQPPVFIRRPEQLAMVVYTSGSTGIPKGVMIEHRALANVLLDHQQRLGVCAESRVYNTLSLAFDAGNMATLLPLIAGACLISALADVSMIHQAEARSATHLLLPTAWLTGLNPNDLQKLSVMIVGGQDCPQTEAERWAGRVELYNMYGPAECTVTALCARLKPNETVNIGNPISQMQAWILDEQGAPCPTGTAGELCLTGIGLARGYLNQPQLTASRFIDWQQPDGQPVRLYRTGDKACQWATGEFRFLGRIADEVHINGYLIDINEIESQLSQVCPLLSQVRVMVRQQGKTLLAFATCSCSLSCSPEPCRILGDLACRLPDYLVPHQLYLLTEMPLTANGKLDEARLLTPEYLANH</sequence>
<dbReference type="InterPro" id="IPR010071">
    <property type="entry name" value="AA_adenyl_dom"/>
</dbReference>
<organism evidence="2 3">
    <name type="scientific">Yersinia alsatica</name>
    <dbReference type="NCBI Taxonomy" id="2890317"/>
    <lineage>
        <taxon>Bacteria</taxon>
        <taxon>Pseudomonadati</taxon>
        <taxon>Pseudomonadota</taxon>
        <taxon>Gammaproteobacteria</taxon>
        <taxon>Enterobacterales</taxon>
        <taxon>Yersiniaceae</taxon>
        <taxon>Yersinia</taxon>
    </lineage>
</organism>
<dbReference type="PANTHER" id="PTHR45527:SF1">
    <property type="entry name" value="FATTY ACID SYNTHASE"/>
    <property type="match status" value="1"/>
</dbReference>
<dbReference type="InterPro" id="IPR000873">
    <property type="entry name" value="AMP-dep_synth/lig_dom"/>
</dbReference>
<dbReference type="PROSITE" id="PS00455">
    <property type="entry name" value="AMP_BINDING"/>
    <property type="match status" value="1"/>
</dbReference>
<dbReference type="SUPFAM" id="SSF56801">
    <property type="entry name" value="Acetyl-CoA synthetase-like"/>
    <property type="match status" value="1"/>
</dbReference>
<dbReference type="NCBIfam" id="TIGR01733">
    <property type="entry name" value="AA-adenyl-dom"/>
    <property type="match status" value="1"/>
</dbReference>
<dbReference type="CDD" id="cd05930">
    <property type="entry name" value="A_NRPS"/>
    <property type="match status" value="1"/>
</dbReference>
<dbReference type="Pfam" id="PF00501">
    <property type="entry name" value="AMP-binding"/>
    <property type="match status" value="1"/>
</dbReference>